<protein>
    <submittedName>
        <fullName evidence="9">Gluconate permease GntT</fullName>
    </submittedName>
</protein>
<dbReference type="NCBIfam" id="TIGR00791">
    <property type="entry name" value="gntP"/>
    <property type="match status" value="1"/>
</dbReference>
<dbReference type="EMBL" id="FNKL01000004">
    <property type="protein sequence ID" value="SDQ96931.1"/>
    <property type="molecule type" value="Genomic_DNA"/>
</dbReference>
<feature type="transmembrane region" description="Helical" evidence="8">
    <location>
        <begin position="375"/>
        <end position="394"/>
    </location>
</feature>
<dbReference type="Proteomes" id="UP000199627">
    <property type="component" value="Unassembled WGS sequence"/>
</dbReference>
<feature type="transmembrane region" description="Helical" evidence="8">
    <location>
        <begin position="6"/>
        <end position="37"/>
    </location>
</feature>
<evidence type="ECO:0000313" key="9">
    <source>
        <dbReference type="EMBL" id="SDQ96931.1"/>
    </source>
</evidence>
<evidence type="ECO:0000256" key="4">
    <source>
        <dbReference type="ARBA" id="ARBA00022692"/>
    </source>
</evidence>
<dbReference type="InterPro" id="IPR003474">
    <property type="entry name" value="Glcn_transporter"/>
</dbReference>
<evidence type="ECO:0000256" key="5">
    <source>
        <dbReference type="ARBA" id="ARBA00022989"/>
    </source>
</evidence>
<feature type="transmembrane region" description="Helical" evidence="8">
    <location>
        <begin position="296"/>
        <end position="318"/>
    </location>
</feature>
<keyword evidence="2" id="KW-0813">Transport</keyword>
<reference evidence="10" key="1">
    <citation type="submission" date="2016-10" db="EMBL/GenBank/DDBJ databases">
        <authorList>
            <person name="Varghese N."/>
            <person name="Submissions S."/>
        </authorList>
    </citation>
    <scope>NUCLEOTIDE SEQUENCE [LARGE SCALE GENOMIC DNA]</scope>
    <source>
        <strain evidence="10">DSM 17072</strain>
    </source>
</reference>
<gene>
    <name evidence="9" type="ORF">SAMN05421664_2906</name>
</gene>
<organism evidence="9 10">
    <name type="scientific">Chryseobacterium soldanellicola</name>
    <dbReference type="NCBI Taxonomy" id="311333"/>
    <lineage>
        <taxon>Bacteria</taxon>
        <taxon>Pseudomonadati</taxon>
        <taxon>Bacteroidota</taxon>
        <taxon>Flavobacteriia</taxon>
        <taxon>Flavobacteriales</taxon>
        <taxon>Weeksellaceae</taxon>
        <taxon>Chryseobacterium group</taxon>
        <taxon>Chryseobacterium</taxon>
    </lineage>
</organism>
<dbReference type="PIRSF" id="PIRSF002746">
    <property type="entry name" value="Gluconate_transporter"/>
    <property type="match status" value="1"/>
</dbReference>
<feature type="transmembrane region" description="Helical" evidence="8">
    <location>
        <begin position="136"/>
        <end position="154"/>
    </location>
</feature>
<dbReference type="GO" id="GO:0015128">
    <property type="term" value="F:gluconate transmembrane transporter activity"/>
    <property type="evidence" value="ECO:0007669"/>
    <property type="project" value="InterPro"/>
</dbReference>
<evidence type="ECO:0000313" key="10">
    <source>
        <dbReference type="Proteomes" id="UP000199627"/>
    </source>
</evidence>
<comment type="similarity">
    <text evidence="7">Belongs to the GntP permease family.</text>
</comment>
<evidence type="ECO:0000256" key="7">
    <source>
        <dbReference type="ARBA" id="ARBA00049663"/>
    </source>
</evidence>
<dbReference type="GO" id="GO:0005886">
    <property type="term" value="C:plasma membrane"/>
    <property type="evidence" value="ECO:0007669"/>
    <property type="project" value="UniProtKB-SubCell"/>
</dbReference>
<evidence type="ECO:0000256" key="1">
    <source>
        <dbReference type="ARBA" id="ARBA00004651"/>
    </source>
</evidence>
<proteinExistence type="inferred from homology"/>
<feature type="transmembrane region" description="Helical" evidence="8">
    <location>
        <begin position="96"/>
        <end position="129"/>
    </location>
</feature>
<dbReference type="PANTHER" id="PTHR30354:SF22">
    <property type="entry name" value="HIGH-AFFINITY GLUCONATE TRANSPORTER"/>
    <property type="match status" value="1"/>
</dbReference>
<dbReference type="OrthoDB" id="9787129at2"/>
<keyword evidence="6 8" id="KW-0472">Membrane</keyword>
<evidence type="ECO:0000256" key="2">
    <source>
        <dbReference type="ARBA" id="ARBA00022448"/>
    </source>
</evidence>
<dbReference type="AlphaFoldDB" id="A0A1H1F7L2"/>
<feature type="transmembrane region" description="Helical" evidence="8">
    <location>
        <begin position="218"/>
        <end position="246"/>
    </location>
</feature>
<keyword evidence="3" id="KW-1003">Cell membrane</keyword>
<dbReference type="STRING" id="311333.SAMN05421664_2906"/>
<dbReference type="PANTHER" id="PTHR30354">
    <property type="entry name" value="GNT FAMILY GLUCONATE TRANSPORTER"/>
    <property type="match status" value="1"/>
</dbReference>
<dbReference type="RefSeq" id="WP_089756451.1">
    <property type="nucleotide sequence ID" value="NZ_FNKL01000004.1"/>
</dbReference>
<feature type="transmembrane region" description="Helical" evidence="8">
    <location>
        <begin position="414"/>
        <end position="438"/>
    </location>
</feature>
<comment type="subcellular location">
    <subcellularLocation>
        <location evidence="1">Cell membrane</location>
        <topology evidence="1">Multi-pass membrane protein</topology>
    </subcellularLocation>
</comment>
<sequence length="440" mass="46761">MPLLIIIFGVVMLLILVTVIRLNTVFSLLITSITVGFAMRMSVVEILKSVETGASSTMGQLGLLLAFGSVLGKLMTEGGAAERITTVLTAVFGKKNLPWAMVLTGFLVGIPLFYNVGFIVLVPFVFMVCASNKLPMLYVAIPLLAALSVTHGYLPPHPGAMAIALTFKANIGLTMVYGIIVAIPAILIGGLLFGRTLKGIATNPPPEFFPQKRHDDEIILPGFGISLFTGLFPVLLIALGSFSYLILPEGSFWLIALKFLGDPVIALMVASLLAMYTMGIRQGKSLKQQSESVEEAFRGITMILFIIAASGVFKQILVDSGVANYIASLTNNLSLSPLVLAWSIAGIIRLVIGSASVAGLTAAGIMLPIVQAGGVTPELMVLATGAGSLMFSHVNDPGFWMFKSYFGVSIKDTFRSWTLMETLVSITGLAGVLALQWLGI</sequence>
<keyword evidence="5 8" id="KW-1133">Transmembrane helix</keyword>
<keyword evidence="10" id="KW-1185">Reference proteome</keyword>
<feature type="transmembrane region" description="Helical" evidence="8">
    <location>
        <begin position="174"/>
        <end position="197"/>
    </location>
</feature>
<name>A0A1H1F7L2_9FLAO</name>
<dbReference type="Pfam" id="PF02447">
    <property type="entry name" value="GntP_permease"/>
    <property type="match status" value="1"/>
</dbReference>
<evidence type="ECO:0000256" key="6">
    <source>
        <dbReference type="ARBA" id="ARBA00023136"/>
    </source>
</evidence>
<feature type="transmembrane region" description="Helical" evidence="8">
    <location>
        <begin position="252"/>
        <end position="276"/>
    </location>
</feature>
<accession>A0A1H1F7L2</accession>
<evidence type="ECO:0000256" key="3">
    <source>
        <dbReference type="ARBA" id="ARBA00022475"/>
    </source>
</evidence>
<keyword evidence="4 8" id="KW-0812">Transmembrane</keyword>
<evidence type="ECO:0000256" key="8">
    <source>
        <dbReference type="SAM" id="Phobius"/>
    </source>
</evidence>
<feature type="transmembrane region" description="Helical" evidence="8">
    <location>
        <begin position="338"/>
        <end position="363"/>
    </location>
</feature>